<name>A0ABZ0Z215_9CAUD</name>
<dbReference type="Pfam" id="PF24308">
    <property type="entry name" value="DUF7487"/>
    <property type="match status" value="1"/>
</dbReference>
<sequence>MDDNKFIQIYNQEKVRITTLTKKFPEIKQYIKTRFADSNSQGETVYRILNGIIEKPLCPICNKQLEYNVKSGCFLVFCSSDCAKSQEGIKHSQNNLKKTLLEKYGVEHALQSPEIKNKAIQTNIARYGVEHALQSPCFKDKFKNTMQTRYNVDYTGQSCILQQKMQETFLSRYGVNNPMKNNDVQEKVKQTCLKKYGVEYVSQSDICKKHMQENNLLKYGVKFTTQLDSVKQKVKETNIKRYGHDYVMKFINKGKQTKKNNNTYITSKVEETLYSKLCKYFGSQNIYRQWNSDCYPFNCDFYIKTYDLYIEIQGSWTHGPHPYDSNNSDDLILKNKWIEKNTDYYKSALDVWTGKDVLKRTYAQNNNLNFIEIFSINATYCFDTIMLYISLKETGYKCY</sequence>
<dbReference type="InterPro" id="IPR055910">
    <property type="entry name" value="DUF7487"/>
</dbReference>
<dbReference type="EMBL" id="OR769222">
    <property type="protein sequence ID" value="WQJ53198.1"/>
    <property type="molecule type" value="Genomic_DNA"/>
</dbReference>
<keyword evidence="2" id="KW-0540">Nuclease</keyword>
<organism evidence="2 3">
    <name type="scientific">phage Lak_Megaphage_RVC_JS4_GC31</name>
    <dbReference type="NCBI Taxonomy" id="3109228"/>
    <lineage>
        <taxon>Viruses</taxon>
        <taxon>Duplodnaviria</taxon>
        <taxon>Heunggongvirae</taxon>
        <taxon>Uroviricota</taxon>
        <taxon>Caudoviricetes</taxon>
        <taxon>Caudoviricetes code 15 clade</taxon>
    </lineage>
</organism>
<keyword evidence="2" id="KW-0255">Endonuclease</keyword>
<reference evidence="2 3" key="1">
    <citation type="submission" date="2023-11" db="EMBL/GenBank/DDBJ databases">
        <authorList>
            <person name="Cook R."/>
            <person name="Crisci M."/>
            <person name="Pye H."/>
            <person name="Adriaenssens E."/>
            <person name="Santini J."/>
        </authorList>
    </citation>
    <scope>NUCLEOTIDE SEQUENCE [LARGE SCALE GENOMIC DNA]</scope>
    <source>
        <strain evidence="2">Lak_Megaphage_RVC_JS4_GC31</strain>
    </source>
</reference>
<dbReference type="Proteomes" id="UP001349343">
    <property type="component" value="Segment"/>
</dbReference>
<evidence type="ECO:0000259" key="1">
    <source>
        <dbReference type="Pfam" id="PF24308"/>
    </source>
</evidence>
<evidence type="ECO:0000313" key="2">
    <source>
        <dbReference type="EMBL" id="WQJ53198.1"/>
    </source>
</evidence>
<proteinExistence type="predicted"/>
<protein>
    <submittedName>
        <fullName evidence="2">Homing endonuclease</fullName>
    </submittedName>
</protein>
<dbReference type="GO" id="GO:0004519">
    <property type="term" value="F:endonuclease activity"/>
    <property type="evidence" value="ECO:0007669"/>
    <property type="project" value="UniProtKB-KW"/>
</dbReference>
<feature type="domain" description="DUF7487" evidence="1">
    <location>
        <begin position="96"/>
        <end position="212"/>
    </location>
</feature>
<evidence type="ECO:0000313" key="3">
    <source>
        <dbReference type="Proteomes" id="UP001349343"/>
    </source>
</evidence>
<accession>A0ABZ0Z215</accession>
<keyword evidence="3" id="KW-1185">Reference proteome</keyword>
<keyword evidence="2" id="KW-0378">Hydrolase</keyword>